<dbReference type="InterPro" id="IPR029614">
    <property type="entry name" value="CECR2"/>
</dbReference>
<dbReference type="PANTHER" id="PTHR47092:SF1">
    <property type="entry name" value="CHROMATIN REMODELING REGULATOR CECR2"/>
    <property type="match status" value="1"/>
</dbReference>
<organism evidence="4 5">
    <name type="scientific">Pararge aegeria aegeria</name>
    <dbReference type="NCBI Taxonomy" id="348720"/>
    <lineage>
        <taxon>Eukaryota</taxon>
        <taxon>Metazoa</taxon>
        <taxon>Ecdysozoa</taxon>
        <taxon>Arthropoda</taxon>
        <taxon>Hexapoda</taxon>
        <taxon>Insecta</taxon>
        <taxon>Pterygota</taxon>
        <taxon>Neoptera</taxon>
        <taxon>Endopterygota</taxon>
        <taxon>Lepidoptera</taxon>
        <taxon>Glossata</taxon>
        <taxon>Ditrysia</taxon>
        <taxon>Papilionoidea</taxon>
        <taxon>Nymphalidae</taxon>
        <taxon>Satyrinae</taxon>
        <taxon>Satyrini</taxon>
        <taxon>Parargina</taxon>
        <taxon>Pararge</taxon>
    </lineage>
</organism>
<comment type="caution">
    <text evidence="4">The sequence shown here is derived from an EMBL/GenBank/DDBJ whole genome shotgun (WGS) entry which is preliminary data.</text>
</comment>
<dbReference type="OrthoDB" id="303107at2759"/>
<protein>
    <submittedName>
        <fullName evidence="4">Jg4535 protein</fullName>
    </submittedName>
</protein>
<dbReference type="GO" id="GO:0006338">
    <property type="term" value="P:chromatin remodeling"/>
    <property type="evidence" value="ECO:0007669"/>
    <property type="project" value="InterPro"/>
</dbReference>
<comment type="subcellular location">
    <subcellularLocation>
        <location evidence="1">Nucleus</location>
    </subcellularLocation>
</comment>
<reference evidence="4" key="1">
    <citation type="submission" date="2022-03" db="EMBL/GenBank/DDBJ databases">
        <authorList>
            <person name="Lindestad O."/>
        </authorList>
    </citation>
    <scope>NUCLEOTIDE SEQUENCE</scope>
</reference>
<evidence type="ECO:0000313" key="5">
    <source>
        <dbReference type="Proteomes" id="UP000838756"/>
    </source>
</evidence>
<dbReference type="InterPro" id="IPR018501">
    <property type="entry name" value="DDT_dom"/>
</dbReference>
<dbReference type="AlphaFoldDB" id="A0A8S4QIQ9"/>
<dbReference type="Proteomes" id="UP000838756">
    <property type="component" value="Unassembled WGS sequence"/>
</dbReference>
<feature type="non-terminal residue" evidence="4">
    <location>
        <position position="1"/>
    </location>
</feature>
<feature type="domain" description="DDT" evidence="3">
    <location>
        <begin position="7"/>
        <end position="54"/>
    </location>
</feature>
<proteinExistence type="predicted"/>
<dbReference type="Pfam" id="PF02791">
    <property type="entry name" value="DDT"/>
    <property type="match status" value="1"/>
</dbReference>
<gene>
    <name evidence="4" type="primary">jg4535</name>
    <name evidence="4" type="ORF">PAEG_LOCUS832</name>
</gene>
<name>A0A8S4QIQ9_9NEOP</name>
<keyword evidence="5" id="KW-1185">Reference proteome</keyword>
<dbReference type="PANTHER" id="PTHR47092">
    <property type="entry name" value="CAT EYE SYNDROME CRITICAL REGION PROTEIN 2"/>
    <property type="match status" value="1"/>
</dbReference>
<sequence length="161" mass="18630">WEVPSIAYFCSLFRTAFNLLDFDIEELEEALLTDGTEESASSLLTELIVRLLNGCLGNNDISAFNYQMYLRRLFRQKCQDTGRFNPFNTDIDFQFLPLRTKVEILYALCDFRLDAEDVFDLFKNLEAESLRVEPLGFPYLSTGYFDRTGGNRWGLSSLRAD</sequence>
<evidence type="ECO:0000313" key="4">
    <source>
        <dbReference type="EMBL" id="CAH2208216.1"/>
    </source>
</evidence>
<evidence type="ECO:0000256" key="2">
    <source>
        <dbReference type="ARBA" id="ARBA00023242"/>
    </source>
</evidence>
<keyword evidence="2" id="KW-0539">Nucleus</keyword>
<evidence type="ECO:0000259" key="3">
    <source>
        <dbReference type="Pfam" id="PF02791"/>
    </source>
</evidence>
<dbReference type="GO" id="GO:0090537">
    <property type="term" value="C:CERF complex"/>
    <property type="evidence" value="ECO:0007669"/>
    <property type="project" value="InterPro"/>
</dbReference>
<evidence type="ECO:0000256" key="1">
    <source>
        <dbReference type="ARBA" id="ARBA00004123"/>
    </source>
</evidence>
<accession>A0A8S4QIQ9</accession>
<dbReference type="EMBL" id="CAKXAJ010002691">
    <property type="protein sequence ID" value="CAH2208216.1"/>
    <property type="molecule type" value="Genomic_DNA"/>
</dbReference>